<dbReference type="Proteomes" id="UP000257109">
    <property type="component" value="Unassembled WGS sequence"/>
</dbReference>
<accession>A0A371EE13</accession>
<sequence>MVMAHQGHNVWEMNVTLHVTMWLDEDDDDDDDYIDLREHQYVLQPTSQIVDLLKEVETTKLPFYFADHCAICLEEFYSFPPNVCMFSIKSALFSGSRNAHFVHARCVVSTMCNGLRLDTSNRSWTSNHYEDQYRCYQVSLGDLRAV</sequence>
<dbReference type="EMBL" id="QJKJ01014455">
    <property type="protein sequence ID" value="RDX64280.1"/>
    <property type="molecule type" value="Genomic_DNA"/>
</dbReference>
<keyword evidence="2" id="KW-1185">Reference proteome</keyword>
<organism evidence="1 2">
    <name type="scientific">Mucuna pruriens</name>
    <name type="common">Velvet bean</name>
    <name type="synonym">Dolichos pruriens</name>
    <dbReference type="NCBI Taxonomy" id="157652"/>
    <lineage>
        <taxon>Eukaryota</taxon>
        <taxon>Viridiplantae</taxon>
        <taxon>Streptophyta</taxon>
        <taxon>Embryophyta</taxon>
        <taxon>Tracheophyta</taxon>
        <taxon>Spermatophyta</taxon>
        <taxon>Magnoliopsida</taxon>
        <taxon>eudicotyledons</taxon>
        <taxon>Gunneridae</taxon>
        <taxon>Pentapetalae</taxon>
        <taxon>rosids</taxon>
        <taxon>fabids</taxon>
        <taxon>Fabales</taxon>
        <taxon>Fabaceae</taxon>
        <taxon>Papilionoideae</taxon>
        <taxon>50 kb inversion clade</taxon>
        <taxon>NPAAA clade</taxon>
        <taxon>indigoferoid/millettioid clade</taxon>
        <taxon>Phaseoleae</taxon>
        <taxon>Mucuna</taxon>
    </lineage>
</organism>
<proteinExistence type="predicted"/>
<feature type="non-terminal residue" evidence="1">
    <location>
        <position position="1"/>
    </location>
</feature>
<comment type="caution">
    <text evidence="1">The sequence shown here is derived from an EMBL/GenBank/DDBJ whole genome shotgun (WGS) entry which is preliminary data.</text>
</comment>
<protein>
    <submittedName>
        <fullName evidence="1">Uncharacterized protein</fullName>
    </submittedName>
</protein>
<dbReference type="AlphaFoldDB" id="A0A371EE13"/>
<name>A0A371EE13_MUCPR</name>
<evidence type="ECO:0000313" key="2">
    <source>
        <dbReference type="Proteomes" id="UP000257109"/>
    </source>
</evidence>
<reference evidence="1" key="1">
    <citation type="submission" date="2018-05" db="EMBL/GenBank/DDBJ databases">
        <title>Draft genome of Mucuna pruriens seed.</title>
        <authorList>
            <person name="Nnadi N.E."/>
            <person name="Vos R."/>
            <person name="Hasami M.H."/>
            <person name="Devisetty U.K."/>
            <person name="Aguiy J.C."/>
        </authorList>
    </citation>
    <scope>NUCLEOTIDE SEQUENCE [LARGE SCALE GENOMIC DNA]</scope>
    <source>
        <strain evidence="1">JCA_2017</strain>
    </source>
</reference>
<evidence type="ECO:0000313" key="1">
    <source>
        <dbReference type="EMBL" id="RDX64280.1"/>
    </source>
</evidence>
<dbReference type="OrthoDB" id="1403614at2759"/>
<gene>
    <name evidence="1" type="ORF">CR513_57181</name>
</gene>